<evidence type="ECO:0000313" key="2">
    <source>
        <dbReference type="EMBL" id="MFC6396954.1"/>
    </source>
</evidence>
<dbReference type="SUPFAM" id="SSF103256">
    <property type="entry name" value="Hypothetical protein TM0160"/>
    <property type="match status" value="1"/>
</dbReference>
<accession>A0ABW1X380</accession>
<name>A0ABW1X380_9ACTN</name>
<proteinExistence type="predicted"/>
<organism evidence="2 3">
    <name type="scientific">Luteococcus sanguinis</name>
    <dbReference type="NCBI Taxonomy" id="174038"/>
    <lineage>
        <taxon>Bacteria</taxon>
        <taxon>Bacillati</taxon>
        <taxon>Actinomycetota</taxon>
        <taxon>Actinomycetes</taxon>
        <taxon>Propionibacteriales</taxon>
        <taxon>Propionibacteriaceae</taxon>
        <taxon>Luteococcus</taxon>
    </lineage>
</organism>
<dbReference type="InterPro" id="IPR003729">
    <property type="entry name" value="Bi_nuclease_dom"/>
</dbReference>
<reference evidence="3" key="1">
    <citation type="journal article" date="2019" name="Int. J. Syst. Evol. Microbiol.">
        <title>The Global Catalogue of Microorganisms (GCM) 10K type strain sequencing project: providing services to taxonomists for standard genome sequencing and annotation.</title>
        <authorList>
            <consortium name="The Broad Institute Genomics Platform"/>
            <consortium name="The Broad Institute Genome Sequencing Center for Infectious Disease"/>
            <person name="Wu L."/>
            <person name="Ma J."/>
        </authorList>
    </citation>
    <scope>NUCLEOTIDE SEQUENCE [LARGE SCALE GENOMIC DNA]</scope>
    <source>
        <strain evidence="3">CGMCC 1.15277</strain>
    </source>
</reference>
<comment type="caution">
    <text evidence="2">The sequence shown here is derived from an EMBL/GenBank/DDBJ whole genome shotgun (WGS) entry which is preliminary data.</text>
</comment>
<evidence type="ECO:0000313" key="3">
    <source>
        <dbReference type="Proteomes" id="UP001596266"/>
    </source>
</evidence>
<evidence type="ECO:0000259" key="1">
    <source>
        <dbReference type="PROSITE" id="PS51658"/>
    </source>
</evidence>
<dbReference type="InterPro" id="IPR036104">
    <property type="entry name" value="BFN_sf"/>
</dbReference>
<dbReference type="PANTHER" id="PTHR15160">
    <property type="entry name" value="VON HIPPEL-LINDAU PROTEIN"/>
    <property type="match status" value="1"/>
</dbReference>
<dbReference type="RefSeq" id="WP_343884845.1">
    <property type="nucleotide sequence ID" value="NZ_BAAAKI010000003.1"/>
</dbReference>
<protein>
    <submittedName>
        <fullName evidence="2">Bifunctional nuclease family protein</fullName>
    </submittedName>
</protein>
<dbReference type="PROSITE" id="PS51658">
    <property type="entry name" value="BFN"/>
    <property type="match status" value="1"/>
</dbReference>
<feature type="domain" description="BFN" evidence="1">
    <location>
        <begin position="1"/>
        <end position="128"/>
    </location>
</feature>
<gene>
    <name evidence="2" type="ORF">ACFP57_08160</name>
</gene>
<dbReference type="EMBL" id="JBHSUA010000018">
    <property type="protein sequence ID" value="MFC6396954.1"/>
    <property type="molecule type" value="Genomic_DNA"/>
</dbReference>
<dbReference type="Gene3D" id="3.10.690.10">
    <property type="entry name" value="Bifunctional nuclease domain"/>
    <property type="match status" value="1"/>
</dbReference>
<sequence length="154" mass="16753">MRELDVLGVRVEMPSNVPMLLLKESDGQRVLPIWIGAAEASAIANALEGLVPPRPLTHDLLAEVLSELGHTQLEGRITDMSEGVFTAELVVDGHVISCRPSDLVALALRAGIVLTCPEELLDQVGIVLDQPADDEVERFREFLDNISADDFDES</sequence>
<dbReference type="Proteomes" id="UP001596266">
    <property type="component" value="Unassembled WGS sequence"/>
</dbReference>
<dbReference type="Pfam" id="PF02577">
    <property type="entry name" value="BFN_dom"/>
    <property type="match status" value="1"/>
</dbReference>
<dbReference type="PANTHER" id="PTHR15160:SF1">
    <property type="entry name" value="VON HIPPEL-LINDAU DISEASE TUMOR SUPPRESSOR"/>
    <property type="match status" value="1"/>
</dbReference>
<keyword evidence="3" id="KW-1185">Reference proteome</keyword>